<name>A0A9P5TL97_GYMJU</name>
<reference evidence="2" key="1">
    <citation type="submission" date="2020-11" db="EMBL/GenBank/DDBJ databases">
        <authorList>
            <consortium name="DOE Joint Genome Institute"/>
            <person name="Ahrendt S."/>
            <person name="Riley R."/>
            <person name="Andreopoulos W."/>
            <person name="LaButti K."/>
            <person name="Pangilinan J."/>
            <person name="Ruiz-duenas F.J."/>
            <person name="Barrasa J.M."/>
            <person name="Sanchez-Garcia M."/>
            <person name="Camarero S."/>
            <person name="Miyauchi S."/>
            <person name="Serrano A."/>
            <person name="Linde D."/>
            <person name="Babiker R."/>
            <person name="Drula E."/>
            <person name="Ayuso-Fernandez I."/>
            <person name="Pacheco R."/>
            <person name="Padilla G."/>
            <person name="Ferreira P."/>
            <person name="Barriuso J."/>
            <person name="Kellner H."/>
            <person name="Castanera R."/>
            <person name="Alfaro M."/>
            <person name="Ramirez L."/>
            <person name="Pisabarro A.G."/>
            <person name="Kuo A."/>
            <person name="Tritt A."/>
            <person name="Lipzen A."/>
            <person name="He G."/>
            <person name="Yan M."/>
            <person name="Ng V."/>
            <person name="Cullen D."/>
            <person name="Martin F."/>
            <person name="Rosso M.-N."/>
            <person name="Henrissat B."/>
            <person name="Hibbett D."/>
            <person name="Martinez A.T."/>
            <person name="Grigoriev I.V."/>
        </authorList>
    </citation>
    <scope>NUCLEOTIDE SEQUENCE</scope>
    <source>
        <strain evidence="2">AH 44721</strain>
    </source>
</reference>
<accession>A0A9P5TL97</accession>
<keyword evidence="3" id="KW-1185">Reference proteome</keyword>
<gene>
    <name evidence="2" type="ORF">CPB84DRAFT_1781521</name>
</gene>
<evidence type="ECO:0000313" key="2">
    <source>
        <dbReference type="EMBL" id="KAF8897082.1"/>
    </source>
</evidence>
<dbReference type="AlphaFoldDB" id="A0A9P5TL97"/>
<dbReference type="OrthoDB" id="3198848at2759"/>
<evidence type="ECO:0000256" key="1">
    <source>
        <dbReference type="SAM" id="MobiDB-lite"/>
    </source>
</evidence>
<protein>
    <submittedName>
        <fullName evidence="2">Uncharacterized protein</fullName>
    </submittedName>
</protein>
<sequence length="167" mass="18408">MPSNYSSSSTRFVVRAPLNCKPTSVSLPGDLIIFQYEQSCVFVKPAESYQDAIDVARKEFDELVHIPPDRLAFTLEENSSGKRSIRISEGAWSTITSKLPQGSVVNILIRPDLDMRVPPPQYLDVPNSCSLSKSKSGKEIERTPSRGSTRSTKSSSGRSFPWIGVGK</sequence>
<evidence type="ECO:0000313" key="3">
    <source>
        <dbReference type="Proteomes" id="UP000724874"/>
    </source>
</evidence>
<feature type="region of interest" description="Disordered" evidence="1">
    <location>
        <begin position="126"/>
        <end position="167"/>
    </location>
</feature>
<feature type="compositionally biased region" description="Low complexity" evidence="1">
    <location>
        <begin position="145"/>
        <end position="159"/>
    </location>
</feature>
<organism evidence="2 3">
    <name type="scientific">Gymnopilus junonius</name>
    <name type="common">Spectacular rustgill mushroom</name>
    <name type="synonym">Gymnopilus spectabilis subsp. junonius</name>
    <dbReference type="NCBI Taxonomy" id="109634"/>
    <lineage>
        <taxon>Eukaryota</taxon>
        <taxon>Fungi</taxon>
        <taxon>Dikarya</taxon>
        <taxon>Basidiomycota</taxon>
        <taxon>Agaricomycotina</taxon>
        <taxon>Agaricomycetes</taxon>
        <taxon>Agaricomycetidae</taxon>
        <taxon>Agaricales</taxon>
        <taxon>Agaricineae</taxon>
        <taxon>Hymenogastraceae</taxon>
        <taxon>Gymnopilus</taxon>
    </lineage>
</organism>
<dbReference type="EMBL" id="JADNYJ010000057">
    <property type="protein sequence ID" value="KAF8897082.1"/>
    <property type="molecule type" value="Genomic_DNA"/>
</dbReference>
<comment type="caution">
    <text evidence="2">The sequence shown here is derived from an EMBL/GenBank/DDBJ whole genome shotgun (WGS) entry which is preliminary data.</text>
</comment>
<dbReference type="Proteomes" id="UP000724874">
    <property type="component" value="Unassembled WGS sequence"/>
</dbReference>
<proteinExistence type="predicted"/>